<accession>K4JTA4</accession>
<evidence type="ECO:0000313" key="2">
    <source>
        <dbReference type="Proteomes" id="UP000000460"/>
    </source>
</evidence>
<dbReference type="GeneID" id="13996806"/>
<dbReference type="EMBL" id="JX100809">
    <property type="protein sequence ID" value="AFU88589.1"/>
    <property type="molecule type" value="Genomic_DNA"/>
</dbReference>
<sequence>MIPDFVQKARKLLGLYGDKPKVKPVDPAAPLGGAIVGQGFGFPVPQVPSGSSHGALGGPGGGSIHTGSGRGVIMMGAGGGGSAQILVYNGATTTWAPMPEAVVKTVEKPKTRPGLTAGEDEVITTMVRYGDVELVLERDRRFAFVRFGLELAYPRVSGRMLKSLIKKGYLKAIEHDEMGGPQVVVVVAGKVAVC</sequence>
<dbReference type="KEGG" id="vg:13996806"/>
<name>K4JTA4_9CAUD</name>
<reference evidence="1 2" key="1">
    <citation type="journal article" date="2012" name="BMC Genomics">
        <title>The Caulobacter crescentus phage phiCbK: genomics of a canonical phage.</title>
        <authorList>
            <person name="Gill J.J."/>
            <person name="Berry J.D."/>
            <person name="Russell W.K."/>
            <person name="Lessor L."/>
            <person name="Escobar Garcia D.A."/>
            <person name="Hernandez D."/>
            <person name="Kane A."/>
            <person name="Keene J."/>
            <person name="Maddox M."/>
            <person name="Martin R."/>
            <person name="Mohan S."/>
            <person name="Thorn A.M."/>
            <person name="Russell D.H."/>
            <person name="Young R."/>
        </authorList>
    </citation>
    <scope>NUCLEOTIDE SEQUENCE [LARGE SCALE GENOMIC DNA]</scope>
</reference>
<dbReference type="RefSeq" id="YP_006990004.1">
    <property type="nucleotide sequence ID" value="NC_019411.1"/>
</dbReference>
<protein>
    <submittedName>
        <fullName evidence="1">Uncharacterized protein</fullName>
    </submittedName>
</protein>
<dbReference type="Proteomes" id="UP000000460">
    <property type="component" value="Segment"/>
</dbReference>
<organism evidence="1 2">
    <name type="scientific">Caulobacter phage CcrSwift</name>
    <dbReference type="NCBI Taxonomy" id="2927984"/>
    <lineage>
        <taxon>Viruses</taxon>
        <taxon>Duplodnaviria</taxon>
        <taxon>Heunggongvirae</taxon>
        <taxon>Uroviricota</taxon>
        <taxon>Caudoviricetes</taxon>
        <taxon>Jeanschmidtviridae</taxon>
        <taxon>Shapirovirus</taxon>
        <taxon>Shapirovirus swift</taxon>
    </lineage>
</organism>
<proteinExistence type="predicted"/>
<evidence type="ECO:0000313" key="1">
    <source>
        <dbReference type="EMBL" id="AFU88589.1"/>
    </source>
</evidence>
<keyword evidence="2" id="KW-1185">Reference proteome</keyword>
<gene>
    <name evidence="1" type="ORF">CcrSwift_gp271</name>
</gene>